<dbReference type="GO" id="GO:0005524">
    <property type="term" value="F:ATP binding"/>
    <property type="evidence" value="ECO:0007669"/>
    <property type="project" value="UniProtKB-KW"/>
</dbReference>
<dbReference type="Proteomes" id="UP000703893">
    <property type="component" value="Unassembled WGS sequence"/>
</dbReference>
<dbReference type="PROSITE" id="PS50005">
    <property type="entry name" value="TPR"/>
    <property type="match status" value="1"/>
</dbReference>
<dbReference type="SUPFAM" id="SSF48452">
    <property type="entry name" value="TPR-like"/>
    <property type="match status" value="3"/>
</dbReference>
<proteinExistence type="predicted"/>
<dbReference type="SMART" id="SM00028">
    <property type="entry name" value="TPR"/>
    <property type="match status" value="7"/>
</dbReference>
<accession>A0A937X357</accession>
<evidence type="ECO:0000256" key="2">
    <source>
        <dbReference type="ARBA" id="ARBA00022840"/>
    </source>
</evidence>
<keyword evidence="2" id="KW-0067">ATP-binding</keyword>
<dbReference type="Gene3D" id="1.25.40.10">
    <property type="entry name" value="Tetratricopeptide repeat domain"/>
    <property type="match status" value="2"/>
</dbReference>
<dbReference type="InterPro" id="IPR011990">
    <property type="entry name" value="TPR-like_helical_dom_sf"/>
</dbReference>
<keyword evidence="1" id="KW-0547">Nucleotide-binding</keyword>
<dbReference type="GO" id="GO:0005737">
    <property type="term" value="C:cytoplasm"/>
    <property type="evidence" value="ECO:0007669"/>
    <property type="project" value="TreeGrafter"/>
</dbReference>
<organism evidence="5 6">
    <name type="scientific">Candidatus Tanganyikabacteria bacterium</name>
    <dbReference type="NCBI Taxonomy" id="2961651"/>
    <lineage>
        <taxon>Bacteria</taxon>
        <taxon>Bacillati</taxon>
        <taxon>Candidatus Sericytochromatia</taxon>
        <taxon>Candidatus Tanganyikabacteria</taxon>
    </lineage>
</organism>
<comment type="caution">
    <text evidence="5">The sequence shown here is derived from an EMBL/GenBank/DDBJ whole genome shotgun (WGS) entry which is preliminary data.</text>
</comment>
<evidence type="ECO:0000256" key="3">
    <source>
        <dbReference type="PROSITE-ProRule" id="PRU00339"/>
    </source>
</evidence>
<feature type="repeat" description="TPR" evidence="3">
    <location>
        <begin position="581"/>
        <end position="614"/>
    </location>
</feature>
<evidence type="ECO:0000256" key="1">
    <source>
        <dbReference type="ARBA" id="ARBA00022741"/>
    </source>
</evidence>
<gene>
    <name evidence="5" type="ORF">FJZ00_08065</name>
</gene>
<reference evidence="5 6" key="1">
    <citation type="submission" date="2019-03" db="EMBL/GenBank/DDBJ databases">
        <title>Lake Tanganyika Metagenome-Assembled Genomes (MAGs).</title>
        <authorList>
            <person name="Tran P."/>
        </authorList>
    </citation>
    <scope>NUCLEOTIDE SEQUENCE [LARGE SCALE GENOMIC DNA]</scope>
    <source>
        <strain evidence="5">K_DeepCast_65m_m2_236</strain>
    </source>
</reference>
<sequence>LNLGDLIAARSAEALTVLSVGDLQWADDASLDWLTGFFERTSACEDRLRLLITCEIRPDQRLRLHHAGDALQVTPIQLGPLAREEAEGLAAALLGRGRQELTAPSSAALDRILARSDGNPLFLAQLLADAVSSGEFPGGSTEIPDGSAPAASSAPGSATSPLPAASVSVASVSPASVNPAPVTPGSVTPASGSPASGPTAPVAPGSATPAPAVADLPDSMQAVAEARLKKLPGPVMRLVQVAAVLGRRFDRDLLAKLTDAATLGQIADGLRTGILVEDEDGRLRFGQAEFHEVAYQSMPPSLRKLLHLRAAEVLEAQALAAANDAVPWVHALAHHYSAAQDGPRAAAYLTRAGDHARNLGDFPRARDCYKAALGWIEKAPEAEGAGDLMLHLAIIEGDLGNAEDALNLLDRRAETDSESPRSLRTRAEILRRCGDLDRALAHLTDALAAGPEPDERALVLACQSDVTRLTGNFKNAIGLAQEALAALAALDGEGRKPATEGYVHSVLGICHHRMGNLGAARLAHSSALRLRESARDIAGCAISVNNIASIDMQQGRWEQADAGYRRSLDIARRLGDRRSIITALENLGDLLLSRGEEDAAEGHFREALRMAREAGSVGDEIICIANLATVRLARLDGHAALQEIEACRSLAELSAYAEYAADILCIQGKAHQLIGDLAAARRNHDQARGLAARSGNASLVAIVDRHLAELDLAEGKAEAALERATHSEAALRKATLPLELGRTLALLARIAPAEERERYRS</sequence>
<evidence type="ECO:0000313" key="5">
    <source>
        <dbReference type="EMBL" id="MBM3275094.1"/>
    </source>
</evidence>
<feature type="region of interest" description="Disordered" evidence="4">
    <location>
        <begin position="134"/>
        <end position="213"/>
    </location>
</feature>
<dbReference type="AlphaFoldDB" id="A0A937X357"/>
<dbReference type="PANTHER" id="PTHR16305">
    <property type="entry name" value="TESTICULAR SOLUBLE ADENYLYL CYCLASE"/>
    <property type="match status" value="1"/>
</dbReference>
<dbReference type="GO" id="GO:0004016">
    <property type="term" value="F:adenylate cyclase activity"/>
    <property type="evidence" value="ECO:0007669"/>
    <property type="project" value="TreeGrafter"/>
</dbReference>
<feature type="non-terminal residue" evidence="5">
    <location>
        <position position="761"/>
    </location>
</feature>
<evidence type="ECO:0000256" key="4">
    <source>
        <dbReference type="SAM" id="MobiDB-lite"/>
    </source>
</evidence>
<dbReference type="EMBL" id="VGJX01000439">
    <property type="protein sequence ID" value="MBM3275094.1"/>
    <property type="molecule type" value="Genomic_DNA"/>
</dbReference>
<protein>
    <submittedName>
        <fullName evidence="5">Tetratricopeptide repeat protein</fullName>
    </submittedName>
</protein>
<dbReference type="Pfam" id="PF13424">
    <property type="entry name" value="TPR_12"/>
    <property type="match status" value="1"/>
</dbReference>
<keyword evidence="3" id="KW-0802">TPR repeat</keyword>
<feature type="compositionally biased region" description="Polar residues" evidence="4">
    <location>
        <begin position="185"/>
        <end position="196"/>
    </location>
</feature>
<dbReference type="InterPro" id="IPR019734">
    <property type="entry name" value="TPR_rpt"/>
</dbReference>
<evidence type="ECO:0000313" key="6">
    <source>
        <dbReference type="Proteomes" id="UP000703893"/>
    </source>
</evidence>
<dbReference type="PANTHER" id="PTHR16305:SF35">
    <property type="entry name" value="TRANSCRIPTIONAL ACTIVATOR DOMAIN"/>
    <property type="match status" value="1"/>
</dbReference>
<feature type="compositionally biased region" description="Low complexity" evidence="4">
    <location>
        <begin position="147"/>
        <end position="184"/>
    </location>
</feature>
<name>A0A937X357_9BACT</name>
<feature type="non-terminal residue" evidence="5">
    <location>
        <position position="1"/>
    </location>
</feature>